<feature type="transmembrane region" description="Helical" evidence="9">
    <location>
        <begin position="384"/>
        <end position="403"/>
    </location>
</feature>
<keyword evidence="4 9" id="KW-0812">Transmembrane</keyword>
<evidence type="ECO:0000313" key="14">
    <source>
        <dbReference type="EMBL" id="MSS57308.1"/>
    </source>
</evidence>
<dbReference type="PRINTS" id="PR01755">
    <property type="entry name" value="SECFTRNLCASE"/>
</dbReference>
<evidence type="ECO:0000256" key="3">
    <source>
        <dbReference type="ARBA" id="ARBA00022475"/>
    </source>
</evidence>
<proteinExistence type="inferred from homology"/>
<gene>
    <name evidence="9 14" type="primary">secD</name>
    <name evidence="10" type="synonym">secF</name>
    <name evidence="14" type="ORF">FYJ51_00080</name>
</gene>
<comment type="subcellular location">
    <subcellularLocation>
        <location evidence="1 9">Cell membrane</location>
        <topology evidence="1 9">Multi-pass membrane protein</topology>
    </subcellularLocation>
</comment>
<feature type="transmembrane region" description="Helical" evidence="9">
    <location>
        <begin position="12"/>
        <end position="31"/>
    </location>
</feature>
<accession>A0A7X2NQS8</accession>
<dbReference type="SUPFAM" id="SSF82866">
    <property type="entry name" value="Multidrug efflux transporter AcrB transmembrane domain"/>
    <property type="match status" value="2"/>
</dbReference>
<keyword evidence="3 9" id="KW-1003">Cell membrane</keyword>
<dbReference type="Pfam" id="PF07549">
    <property type="entry name" value="Sec_GG"/>
    <property type="match status" value="1"/>
</dbReference>
<feature type="domain" description="Protein export membrane protein SecD/SecF C-terminal" evidence="11">
    <location>
        <begin position="241"/>
        <end position="398"/>
    </location>
</feature>
<dbReference type="Pfam" id="PF02355">
    <property type="entry name" value="SecD_SecF_C"/>
    <property type="match status" value="2"/>
</dbReference>
<feature type="domain" description="Protein export membrane protein SecD/SecF C-terminal" evidence="11">
    <location>
        <begin position="557"/>
        <end position="734"/>
    </location>
</feature>
<dbReference type="RefSeq" id="WP_154501948.1">
    <property type="nucleotide sequence ID" value="NZ_VUMN01000001.1"/>
</dbReference>
<dbReference type="InterPro" id="IPR048634">
    <property type="entry name" value="SecD_SecF_C"/>
</dbReference>
<feature type="transmembrane region" description="Helical" evidence="9">
    <location>
        <begin position="257"/>
        <end position="278"/>
    </location>
</feature>
<keyword evidence="2 9" id="KW-0813">Transport</keyword>
<dbReference type="Proteomes" id="UP000461880">
    <property type="component" value="Unassembled WGS sequence"/>
</dbReference>
<evidence type="ECO:0000259" key="13">
    <source>
        <dbReference type="Pfam" id="PF22599"/>
    </source>
</evidence>
<evidence type="ECO:0000256" key="9">
    <source>
        <dbReference type="HAMAP-Rule" id="MF_01463"/>
    </source>
</evidence>
<dbReference type="PANTHER" id="PTHR30081:SF1">
    <property type="entry name" value="PROTEIN TRANSLOCASE SUBUNIT SECD"/>
    <property type="match status" value="1"/>
</dbReference>
<dbReference type="PANTHER" id="PTHR30081">
    <property type="entry name" value="PROTEIN-EXPORT MEMBRANE PROTEIN SEC"/>
    <property type="match status" value="1"/>
</dbReference>
<keyword evidence="8 9" id="KW-0472">Membrane</keyword>
<feature type="transmembrane region" description="Helical" evidence="9">
    <location>
        <begin position="629"/>
        <end position="648"/>
    </location>
</feature>
<feature type="transmembrane region" description="Helical" evidence="9">
    <location>
        <begin position="572"/>
        <end position="593"/>
    </location>
</feature>
<comment type="subunit">
    <text evidence="10">Forms a complex with SecD. Part of the essential Sec protein translocation apparatus which comprises SecA, SecYEG and auxiliary proteins SecDF. Other proteins may also be involved.</text>
</comment>
<feature type="transmembrane region" description="Helical" evidence="9">
    <location>
        <begin position="285"/>
        <end position="305"/>
    </location>
</feature>
<dbReference type="NCBIfam" id="TIGR00916">
    <property type="entry name" value="2A0604s01"/>
    <property type="match status" value="2"/>
</dbReference>
<reference evidence="14 15" key="1">
    <citation type="submission" date="2019-08" db="EMBL/GenBank/DDBJ databases">
        <title>In-depth cultivation of the pig gut microbiome towards novel bacterial diversity and tailored functional studies.</title>
        <authorList>
            <person name="Wylensek D."/>
            <person name="Hitch T.C.A."/>
            <person name="Clavel T."/>
        </authorList>
    </citation>
    <scope>NUCLEOTIDE SEQUENCE [LARGE SCALE GENOMIC DNA]</scope>
    <source>
        <strain evidence="14 15">Oil+RF-744-GAM-WT-6</strain>
    </source>
</reference>
<feature type="domain" description="Protein translocase subunit SecDF P1" evidence="12">
    <location>
        <begin position="64"/>
        <end position="120"/>
    </location>
</feature>
<feature type="transmembrane region" description="Helical" evidence="9">
    <location>
        <begin position="600"/>
        <end position="623"/>
    </location>
</feature>
<dbReference type="InterPro" id="IPR054384">
    <property type="entry name" value="SecDF_P1_head"/>
</dbReference>
<comment type="similarity">
    <text evidence="10">Belongs to the SecD/SecF family. SecF subfamily.</text>
</comment>
<dbReference type="EMBL" id="VUMN01000001">
    <property type="protein sequence ID" value="MSS57308.1"/>
    <property type="molecule type" value="Genomic_DNA"/>
</dbReference>
<dbReference type="GO" id="GO:0006605">
    <property type="term" value="P:protein targeting"/>
    <property type="evidence" value="ECO:0007669"/>
    <property type="project" value="UniProtKB-UniRule"/>
</dbReference>
<feature type="domain" description="SecDF P1 head subdomain" evidence="13">
    <location>
        <begin position="123"/>
        <end position="239"/>
    </location>
</feature>
<dbReference type="InterPro" id="IPR005791">
    <property type="entry name" value="SecD"/>
</dbReference>
<dbReference type="GO" id="GO:0005886">
    <property type="term" value="C:plasma membrane"/>
    <property type="evidence" value="ECO:0007669"/>
    <property type="project" value="UniProtKB-SubCell"/>
</dbReference>
<keyword evidence="5 9" id="KW-0653">Protein transport</keyword>
<comment type="caution">
    <text evidence="14">The sequence shown here is derived from an EMBL/GenBank/DDBJ whole genome shotgun (WGS) entry which is preliminary data.</text>
</comment>
<evidence type="ECO:0000256" key="4">
    <source>
        <dbReference type="ARBA" id="ARBA00022692"/>
    </source>
</evidence>
<evidence type="ECO:0000256" key="2">
    <source>
        <dbReference type="ARBA" id="ARBA00022448"/>
    </source>
</evidence>
<evidence type="ECO:0000256" key="5">
    <source>
        <dbReference type="ARBA" id="ARBA00022927"/>
    </source>
</evidence>
<dbReference type="AlphaFoldDB" id="A0A7X2NQS8"/>
<dbReference type="GO" id="GO:0065002">
    <property type="term" value="P:intracellular protein transmembrane transport"/>
    <property type="evidence" value="ECO:0007669"/>
    <property type="project" value="UniProtKB-UniRule"/>
</dbReference>
<evidence type="ECO:0000256" key="10">
    <source>
        <dbReference type="HAMAP-Rule" id="MF_01464"/>
    </source>
</evidence>
<dbReference type="NCBIfam" id="TIGR01129">
    <property type="entry name" value="secD"/>
    <property type="match status" value="1"/>
</dbReference>
<dbReference type="InterPro" id="IPR022645">
    <property type="entry name" value="SecD/SecF_bac"/>
</dbReference>
<dbReference type="Pfam" id="PF21760">
    <property type="entry name" value="SecD_1st"/>
    <property type="match status" value="1"/>
</dbReference>
<feature type="transmembrane region" description="Helical" evidence="9">
    <location>
        <begin position="678"/>
        <end position="698"/>
    </location>
</feature>
<dbReference type="InterPro" id="IPR005665">
    <property type="entry name" value="SecF_bac"/>
</dbReference>
<keyword evidence="15" id="KW-1185">Reference proteome</keyword>
<organism evidence="14 15">
    <name type="scientific">Stecheria intestinalis</name>
    <dbReference type="NCBI Taxonomy" id="2606630"/>
    <lineage>
        <taxon>Bacteria</taxon>
        <taxon>Bacillati</taxon>
        <taxon>Bacillota</taxon>
        <taxon>Erysipelotrichia</taxon>
        <taxon>Erysipelotrichales</taxon>
        <taxon>Erysipelotrichaceae</taxon>
        <taxon>Stecheria</taxon>
    </lineage>
</organism>
<name>A0A7X2NQS8_9FIRM</name>
<evidence type="ECO:0000256" key="7">
    <source>
        <dbReference type="ARBA" id="ARBA00023010"/>
    </source>
</evidence>
<dbReference type="HAMAP" id="MF_01464_B">
    <property type="entry name" value="SecF_B"/>
    <property type="match status" value="1"/>
</dbReference>
<comment type="caution">
    <text evidence="9">Lacks conserved residue(s) required for the propagation of feature annotation.</text>
</comment>
<dbReference type="InterPro" id="IPR022646">
    <property type="entry name" value="SecD/SecF_CS"/>
</dbReference>
<evidence type="ECO:0000256" key="1">
    <source>
        <dbReference type="ARBA" id="ARBA00004651"/>
    </source>
</evidence>
<feature type="transmembrane region" description="Helical" evidence="9">
    <location>
        <begin position="461"/>
        <end position="478"/>
    </location>
</feature>
<evidence type="ECO:0000313" key="15">
    <source>
        <dbReference type="Proteomes" id="UP000461880"/>
    </source>
</evidence>
<dbReference type="GO" id="GO:0015450">
    <property type="term" value="F:protein-transporting ATPase activity"/>
    <property type="evidence" value="ECO:0007669"/>
    <property type="project" value="InterPro"/>
</dbReference>
<comment type="similarity">
    <text evidence="9">Belongs to the SecD/SecF family. SecD subfamily.</text>
</comment>
<evidence type="ECO:0000256" key="6">
    <source>
        <dbReference type="ARBA" id="ARBA00022989"/>
    </source>
</evidence>
<evidence type="ECO:0000259" key="11">
    <source>
        <dbReference type="Pfam" id="PF02355"/>
    </source>
</evidence>
<evidence type="ECO:0000256" key="8">
    <source>
        <dbReference type="ARBA" id="ARBA00023136"/>
    </source>
</evidence>
<dbReference type="Gene3D" id="3.30.70.3220">
    <property type="match status" value="1"/>
</dbReference>
<sequence>MESKKKKKGLAGFWAVLAVIAVLIGSTFGVIREHLNLGLDLVGGFEILYEVTPLEDGGTVDMTAVTNSIQKRVNVLGVSEPVITVEGDNRIRVQLAGVADQESAREMIGTTANLTFRDVNNNLLADSSIIQEGGASLAYQDGKPVVSLKIADESKFAEITSTVSKMSSGDNIMVIWLDYEDGDDYKTEAAKAAQGEEPKYISAASVNSTISGDCIIEGNFTATEATTLANLINSGSLPVKLTEISSNVVSAEYGQDALSRTAFAGLIGVIAVIIFMIWNYRIPGVIASIMLAAYLWTVFGVYALMGAVFTLPGIGALVLGVGMTVDANIINYERIRQELWKGRSVRASVAEGQKLSFSAIFDAQFTTLLAGLIMYIWGNGAVKGFATMLIVTVFMTLIVNVALSRFLLNLVVNSGVLDDKPQAFGVKKNQIPDITKGQEQFYFGRFHGVDYLSFAKYEIRTALAILAVALVFGIVNTAKGNGFMNLGIDFSSGTKLTITSESAVTISDVQTEMESLGYTNFSYQEAGDTTVYATTKDSLSTEDLESIKSAFKDLYGEEPGDNVVTPVVGRELVRNAFILTIVAWIAMLAYIAFRYEWDYAIGCLVALIHDVLITLAVFAIFRLEVNTEVISVLLTIIGYSINNSIVVFDRVRENMKSEKNNMKPEDYRRVIDTSLDSTLSMSVYSSLTTLLPVIFLLIFGSDSIFTFTFAMFIGMIAGTFSSLFLAPDVWYYIRTHHKPKNRKPKKEQKEKLDEYTIKGINA</sequence>
<feature type="transmembrane region" description="Helical" evidence="9">
    <location>
        <begin position="704"/>
        <end position="733"/>
    </location>
</feature>
<dbReference type="NCBIfam" id="TIGR00966">
    <property type="entry name" value="transloc_SecF"/>
    <property type="match status" value="1"/>
</dbReference>
<evidence type="ECO:0000259" key="12">
    <source>
        <dbReference type="Pfam" id="PF21760"/>
    </source>
</evidence>
<comment type="subunit">
    <text evidence="9">Forms a complex with SecF. Part of the essential Sec protein translocation apparatus which comprises SecA, SecYEG and auxiliary proteins SecDF. Other proteins may also be involved.</text>
</comment>
<dbReference type="Pfam" id="PF22599">
    <property type="entry name" value="SecDF_P1_head"/>
    <property type="match status" value="1"/>
</dbReference>
<comment type="function">
    <text evidence="9">Part of the Sec protein translocase complex. Interacts with the SecYEG preprotein conducting channel. SecDF uses the proton motive force (PMF) to complete protein translocation after the ATP-dependent function of SecA.</text>
</comment>
<protein>
    <recommendedName>
        <fullName evidence="9 10">Multifunctional fusion protein</fullName>
    </recommendedName>
    <domain>
        <recommendedName>
            <fullName evidence="9">Protein translocase subunit SecD</fullName>
        </recommendedName>
    </domain>
    <domain>
        <recommendedName>
            <fullName evidence="10">Protein-export membrane protein SecF</fullName>
        </recommendedName>
    </domain>
</protein>
<feature type="transmembrane region" description="Helical" evidence="9">
    <location>
        <begin position="311"/>
        <end position="334"/>
    </location>
</feature>
<dbReference type="InterPro" id="IPR055344">
    <property type="entry name" value="SecD_SecF_C_bact"/>
</dbReference>
<dbReference type="InterPro" id="IPR022813">
    <property type="entry name" value="SecD/SecF_arch_bac"/>
</dbReference>
<keyword evidence="7 9" id="KW-0811">Translocation</keyword>
<dbReference type="InterPro" id="IPR048631">
    <property type="entry name" value="SecD_1st"/>
</dbReference>
<dbReference type="GO" id="GO:0043952">
    <property type="term" value="P:protein transport by the Sec complex"/>
    <property type="evidence" value="ECO:0007669"/>
    <property type="project" value="UniProtKB-UniRule"/>
</dbReference>
<dbReference type="Gene3D" id="1.20.1640.10">
    <property type="entry name" value="Multidrug efflux transporter AcrB transmembrane domain"/>
    <property type="match status" value="2"/>
</dbReference>
<dbReference type="HAMAP" id="MF_01463_B">
    <property type="entry name" value="SecD_B"/>
    <property type="match status" value="1"/>
</dbReference>
<keyword evidence="6 9" id="KW-1133">Transmembrane helix</keyword>
<feature type="transmembrane region" description="Helical" evidence="9">
    <location>
        <begin position="355"/>
        <end position="378"/>
    </location>
</feature>